<comment type="similarity">
    <text evidence="2">Belongs to the cation transport ATPase (P-type) (TC 3.A.3) family. Type IB subfamily.</text>
</comment>
<evidence type="ECO:0000256" key="3">
    <source>
        <dbReference type="ARBA" id="ARBA00022692"/>
    </source>
</evidence>
<evidence type="ECO:0000259" key="11">
    <source>
        <dbReference type="PROSITE" id="PS50846"/>
    </source>
</evidence>
<dbReference type="PROSITE" id="PS00154">
    <property type="entry name" value="ATPASE_E1_E2"/>
    <property type="match status" value="1"/>
</dbReference>
<dbReference type="GeneID" id="34623540"/>
<dbReference type="InterPro" id="IPR008250">
    <property type="entry name" value="ATPase_P-typ_transduc_dom_A_sf"/>
</dbReference>
<dbReference type="InterPro" id="IPR059000">
    <property type="entry name" value="ATPase_P-type_domA"/>
</dbReference>
<keyword evidence="10" id="KW-0732">Signal</keyword>
<feature type="signal peptide" evidence="10">
    <location>
        <begin position="1"/>
        <end position="19"/>
    </location>
</feature>
<dbReference type="GO" id="GO:0005507">
    <property type="term" value="F:copper ion binding"/>
    <property type="evidence" value="ECO:0007669"/>
    <property type="project" value="TreeGrafter"/>
</dbReference>
<evidence type="ECO:0000256" key="2">
    <source>
        <dbReference type="ARBA" id="ARBA00006024"/>
    </source>
</evidence>
<dbReference type="Pfam" id="PF00702">
    <property type="entry name" value="Hydrolase"/>
    <property type="match status" value="1"/>
</dbReference>
<dbReference type="InterPro" id="IPR017969">
    <property type="entry name" value="Heavy-metal-associated_CS"/>
</dbReference>
<evidence type="ECO:0000256" key="6">
    <source>
        <dbReference type="ARBA" id="ARBA00022989"/>
    </source>
</evidence>
<evidence type="ECO:0000256" key="5">
    <source>
        <dbReference type="ARBA" id="ARBA00022967"/>
    </source>
</evidence>
<sequence length="1469" mass="156436">MPPILSVCELLVTGMTCSACTGAVQGALLKHPGVYQAQVEVVRETARIAYDSCVVRPEELCAVVEGLGFGAQILQIFVSTPRSPPGDCSRTTAGSADILYEEEQLGFEEPPAREEEEEFTLGFQSALLQRGGANDSDTLTRKADATLHLVLQGDAELSAESACRTLKSSNGVVGCTVAPLRSSEVQRAQRLIVTYKPEVVGAREMLSKLLRQGFNLFLLAEDPLETQARIEHLNLHQVDALAECSSTTTRSCGVRVSTILLLLLTTLVQFYGGRAFHKAALNGLRHRHCSMDLLVSLGSNLAFVYSVLSCIQAAATTLWCRPLLSAAATEPEGATASTDANQSPFRELIEKAEPHLFLDTCAMLICVVLLGKLMQLRAKERILKQLYCLHNLKARSVHLVLRSADRAVAACLSPPNPSDLSVSEASVYWDELLKVPYLSSGGSDCPGGPPSRRWWHGVASACGLKNFRNTYNPLSQPDPCSLPEEAEEAVAGREGRCSSAAARKELEMPPVEAAPDLPAEVVISTDLLQKGDVVRVPPQGVLPADGILLAPDVLHVDERLITGEGRAVAKMVGNRVIGGSKNAAHTDAYVRVETVGDGSVLQTLLRLVNTTQQQQQPMQRAAESFSAYFIPTVICISVVAALAWAVKVFTATDMAPLSTLQQLRKRLQELELYEGLSEVQPQLVLQQLEQQARGTDPQNAFLGASVAPGAHASASFDAAPIASHVVEAAAAACQLSGWVVTWDSLLFALRFGVAVCCAACPCAIGLAAPAALAAATAAAAARGVYFKSGRALETAASTNVLVLDKTGTLTTGELRVRTFLQEGTRPRPESPSPAAKSKDDTWHSAADSAPSQSSSSCPCCCSNANPRHSGNASVAASVSASGTSDDTSDSATTLPKDTPGIAELKLNSPVYSERDDNDLRMDGSRCCAADTFPGGALVFRSFENFLRTSPTASFKDEVTGSKQGRARLQETLAEASEEVLETSCFLWAMSSLEQGSSHSVGIALVSAYEIWKRGSVSHALTSTTEKRRYPTPLDGYDLPPPHPCKDVLLLARGLEGSLGATLRLRIAATDPAEETEGRCAFSYSTEGLSEREADQLEEWIGWHESHSGPVVHLHASVLPRNSKDAKPEWVWLGAVALQDEINDETKVAVKYLRQCLGFKVFMCTGDNPRTAARAAAALDIAASHVMAQQTPEAKVRFLRSLSCQGSTGASSETAGDTSGYSSPFMSSLLEEGQKGAPVCCMVGDGLNDSPALAEAALGVAFGVGSSLPLAAAGVAVGGRSWTELVDLFKIARQTRSIIRWNFMWACTFNLVAVPLAAGVAYPTVSVHPAAAAAAMAGSCLLVLLNAQRLCRFKATTTQDMVVELDRQEASYRGRQEMSREIADSIWDGSSPRVDSSLRLQSDHCSTEGSFGDDFSLLSSSLPPVPKSLMYYDTGRAEDSSAPLEGPPYGPSINEPSVSSASGRRDVISC</sequence>
<organism evidence="12 13">
    <name type="scientific">Cyclospora cayetanensis</name>
    <dbReference type="NCBI Taxonomy" id="88456"/>
    <lineage>
        <taxon>Eukaryota</taxon>
        <taxon>Sar</taxon>
        <taxon>Alveolata</taxon>
        <taxon>Apicomplexa</taxon>
        <taxon>Conoidasida</taxon>
        <taxon>Coccidia</taxon>
        <taxon>Eucoccidiorida</taxon>
        <taxon>Eimeriorina</taxon>
        <taxon>Eimeriidae</taxon>
        <taxon>Cyclospora</taxon>
    </lineage>
</organism>
<dbReference type="Gene3D" id="3.30.70.100">
    <property type="match status" value="1"/>
</dbReference>
<dbReference type="GO" id="GO:0043682">
    <property type="term" value="F:P-type divalent copper transporter activity"/>
    <property type="evidence" value="ECO:0007669"/>
    <property type="project" value="TreeGrafter"/>
</dbReference>
<evidence type="ECO:0000256" key="10">
    <source>
        <dbReference type="SAM" id="SignalP"/>
    </source>
</evidence>
<evidence type="ECO:0000313" key="13">
    <source>
        <dbReference type="RefSeq" id="XP_026189966.1"/>
    </source>
</evidence>
<feature type="compositionally biased region" description="Low complexity" evidence="8">
    <location>
        <begin position="844"/>
        <end position="856"/>
    </location>
</feature>
<dbReference type="Pfam" id="PF00403">
    <property type="entry name" value="HMA"/>
    <property type="match status" value="1"/>
</dbReference>
<feature type="transmembrane region" description="Helical" evidence="9">
    <location>
        <begin position="625"/>
        <end position="646"/>
    </location>
</feature>
<name>A0A6P6RQ55_9EIME</name>
<evidence type="ECO:0000256" key="7">
    <source>
        <dbReference type="ARBA" id="ARBA00023136"/>
    </source>
</evidence>
<dbReference type="Gene3D" id="3.40.50.1000">
    <property type="entry name" value="HAD superfamily/HAD-like"/>
    <property type="match status" value="2"/>
</dbReference>
<dbReference type="PANTHER" id="PTHR43520">
    <property type="entry name" value="ATP7, ISOFORM B"/>
    <property type="match status" value="1"/>
</dbReference>
<dbReference type="InterPro" id="IPR023214">
    <property type="entry name" value="HAD_sf"/>
</dbReference>
<feature type="chain" id="PRO_5027759148" evidence="10">
    <location>
        <begin position="20"/>
        <end position="1469"/>
    </location>
</feature>
<feature type="domain" description="HMA" evidence="11">
    <location>
        <begin position="6"/>
        <end position="72"/>
    </location>
</feature>
<evidence type="ECO:0000256" key="9">
    <source>
        <dbReference type="SAM" id="Phobius"/>
    </source>
</evidence>
<dbReference type="RefSeq" id="XP_026189966.1">
    <property type="nucleotide sequence ID" value="XM_026334181.1"/>
</dbReference>
<feature type="transmembrane region" description="Helical" evidence="9">
    <location>
        <begin position="1297"/>
        <end position="1320"/>
    </location>
</feature>
<feature type="region of interest" description="Disordered" evidence="8">
    <location>
        <begin position="1428"/>
        <end position="1469"/>
    </location>
</feature>
<dbReference type="PRINTS" id="PR00119">
    <property type="entry name" value="CATATPASE"/>
</dbReference>
<comment type="subcellular location">
    <subcellularLocation>
        <location evidence="1">Membrane</location>
    </subcellularLocation>
</comment>
<evidence type="ECO:0000256" key="4">
    <source>
        <dbReference type="ARBA" id="ARBA00022723"/>
    </source>
</evidence>
<keyword evidence="5" id="KW-1278">Translocase</keyword>
<dbReference type="PROSITE" id="PS01047">
    <property type="entry name" value="HMA_1"/>
    <property type="match status" value="1"/>
</dbReference>
<feature type="transmembrane region" description="Helical" evidence="9">
    <location>
        <begin position="356"/>
        <end position="374"/>
    </location>
</feature>
<dbReference type="InterPro" id="IPR036412">
    <property type="entry name" value="HAD-like_sf"/>
</dbReference>
<dbReference type="Proteomes" id="UP000515125">
    <property type="component" value="Unplaced"/>
</dbReference>
<feature type="transmembrane region" description="Helical" evidence="9">
    <location>
        <begin position="253"/>
        <end position="272"/>
    </location>
</feature>
<feature type="compositionally biased region" description="Low complexity" evidence="8">
    <location>
        <begin position="871"/>
        <end position="893"/>
    </location>
</feature>
<dbReference type="CDD" id="cd00371">
    <property type="entry name" value="HMA"/>
    <property type="match status" value="1"/>
</dbReference>
<keyword evidence="4" id="KW-0479">Metal-binding</keyword>
<dbReference type="PANTHER" id="PTHR43520:SF8">
    <property type="entry name" value="P-TYPE CU(+) TRANSPORTER"/>
    <property type="match status" value="1"/>
</dbReference>
<proteinExistence type="inferred from homology"/>
<keyword evidence="7 9" id="KW-0472">Membrane</keyword>
<dbReference type="SUPFAM" id="SSF56784">
    <property type="entry name" value="HAD-like"/>
    <property type="match status" value="1"/>
</dbReference>
<feature type="region of interest" description="Disordered" evidence="8">
    <location>
        <begin position="814"/>
        <end position="857"/>
    </location>
</feature>
<dbReference type="Pfam" id="PF00122">
    <property type="entry name" value="E1-E2_ATPase"/>
    <property type="match status" value="1"/>
</dbReference>
<evidence type="ECO:0000256" key="8">
    <source>
        <dbReference type="SAM" id="MobiDB-lite"/>
    </source>
</evidence>
<feature type="transmembrane region" description="Helical" evidence="9">
    <location>
        <begin position="1255"/>
        <end position="1276"/>
    </location>
</feature>
<dbReference type="PROSITE" id="PS50846">
    <property type="entry name" value="HMA_2"/>
    <property type="match status" value="1"/>
</dbReference>
<reference evidence="13" key="1">
    <citation type="submission" date="2025-08" db="UniProtKB">
        <authorList>
            <consortium name="RefSeq"/>
        </authorList>
    </citation>
    <scope>IDENTIFICATION</scope>
</reference>
<dbReference type="InterPro" id="IPR036163">
    <property type="entry name" value="HMA_dom_sf"/>
</dbReference>
<dbReference type="SUPFAM" id="SSF55008">
    <property type="entry name" value="HMA, heavy metal-associated domain"/>
    <property type="match status" value="1"/>
</dbReference>
<dbReference type="Gene3D" id="2.70.150.10">
    <property type="entry name" value="Calcium-transporting ATPase, cytoplasmic transduction domain A"/>
    <property type="match status" value="1"/>
</dbReference>
<dbReference type="GO" id="GO:0055070">
    <property type="term" value="P:copper ion homeostasis"/>
    <property type="evidence" value="ECO:0007669"/>
    <property type="project" value="TreeGrafter"/>
</dbReference>
<accession>A0A6P6RQ55</accession>
<dbReference type="Gene3D" id="1.20.1110.10">
    <property type="entry name" value="Calcium-transporting ATPase, transmembrane domain"/>
    <property type="match status" value="1"/>
</dbReference>
<protein>
    <submittedName>
        <fullName evidence="13">Uncharacterized protein LOC34623540</fullName>
    </submittedName>
</protein>
<feature type="region of interest" description="Disordered" evidence="8">
    <location>
        <begin position="871"/>
        <end position="901"/>
    </location>
</feature>
<dbReference type="SUPFAM" id="SSF81653">
    <property type="entry name" value="Calcium ATPase, transduction domain A"/>
    <property type="match status" value="1"/>
</dbReference>
<feature type="transmembrane region" description="Helical" evidence="9">
    <location>
        <begin position="293"/>
        <end position="315"/>
    </location>
</feature>
<dbReference type="InterPro" id="IPR018303">
    <property type="entry name" value="ATPase_P-typ_P_site"/>
</dbReference>
<keyword evidence="12" id="KW-1185">Reference proteome</keyword>
<dbReference type="OrthoDB" id="347742at2759"/>
<dbReference type="InterPro" id="IPR006121">
    <property type="entry name" value="HMA_dom"/>
</dbReference>
<keyword evidence="6 9" id="KW-1133">Transmembrane helix</keyword>
<dbReference type="FunFam" id="3.30.70.100:FF:000001">
    <property type="entry name" value="ATPase copper transporting beta"/>
    <property type="match status" value="1"/>
</dbReference>
<dbReference type="GO" id="GO:0016020">
    <property type="term" value="C:membrane"/>
    <property type="evidence" value="ECO:0007669"/>
    <property type="project" value="UniProtKB-SubCell"/>
</dbReference>
<evidence type="ECO:0000313" key="12">
    <source>
        <dbReference type="Proteomes" id="UP000515125"/>
    </source>
</evidence>
<keyword evidence="3 9" id="KW-0812">Transmembrane</keyword>
<gene>
    <name evidence="13" type="primary">LOC34623540</name>
</gene>
<feature type="transmembrane region" description="Helical" evidence="9">
    <location>
        <begin position="1326"/>
        <end position="1344"/>
    </location>
</feature>
<evidence type="ECO:0000256" key="1">
    <source>
        <dbReference type="ARBA" id="ARBA00004370"/>
    </source>
</evidence>